<dbReference type="RefSeq" id="WP_054476242.1">
    <property type="nucleotide sequence ID" value="NZ_CAWMRL010000005.1"/>
</dbReference>
<feature type="compositionally biased region" description="Polar residues" evidence="1">
    <location>
        <begin position="50"/>
        <end position="61"/>
    </location>
</feature>
<name>A0ABR5KG15_9GAMM</name>
<dbReference type="EMBL" id="LJCS01000005">
    <property type="protein sequence ID" value="KOY63412.1"/>
    <property type="molecule type" value="Genomic_DNA"/>
</dbReference>
<dbReference type="Proteomes" id="UP000037727">
    <property type="component" value="Unassembled WGS sequence"/>
</dbReference>
<comment type="caution">
    <text evidence="2">The sequence shown here is derived from an EMBL/GenBank/DDBJ whole genome shotgun (WGS) entry which is preliminary data.</text>
</comment>
<sequence length="88" mass="9912">MKRRTFIGAAARAAIGSVIPTVNAKANSNRLFGVPRSLLSPGENFRQRSLHSSCQNLQQPKNGRYAGQRNHPEGNYRLPVCRTKMWLY</sequence>
<reference evidence="2 3" key="1">
    <citation type="submission" date="2015-09" db="EMBL/GenBank/DDBJ databases">
        <title>Draft genome sequence and assembly of Photorhabdus sp. VMG, a bacterial symbiont associated with Heterorhabditis zealandica.</title>
        <authorList>
            <person name="Naidoo S."/>
            <person name="Featherston J."/>
            <person name="Mothupi B."/>
            <person name="Gray V.M."/>
        </authorList>
    </citation>
    <scope>NUCLEOTIDE SEQUENCE [LARGE SCALE GENOMIC DNA]</scope>
    <source>
        <strain evidence="2 3">VMG</strain>
    </source>
</reference>
<protein>
    <recommendedName>
        <fullName evidence="4">Twin-arginine translocation signal domain-containing protein</fullName>
    </recommendedName>
</protein>
<evidence type="ECO:0000313" key="3">
    <source>
        <dbReference type="Proteomes" id="UP000037727"/>
    </source>
</evidence>
<feature type="region of interest" description="Disordered" evidence="1">
    <location>
        <begin position="49"/>
        <end position="74"/>
    </location>
</feature>
<evidence type="ECO:0000256" key="1">
    <source>
        <dbReference type="SAM" id="MobiDB-lite"/>
    </source>
</evidence>
<accession>A0ABR5KG15</accession>
<gene>
    <name evidence="2" type="ORF">AM629_03655</name>
</gene>
<evidence type="ECO:0000313" key="2">
    <source>
        <dbReference type="EMBL" id="KOY63412.1"/>
    </source>
</evidence>
<keyword evidence="3" id="KW-1185">Reference proteome</keyword>
<proteinExistence type="predicted"/>
<evidence type="ECO:0008006" key="4">
    <source>
        <dbReference type="Google" id="ProtNLM"/>
    </source>
</evidence>
<organism evidence="2 3">
    <name type="scientific">Photorhabdus heterorhabditis</name>
    <dbReference type="NCBI Taxonomy" id="880156"/>
    <lineage>
        <taxon>Bacteria</taxon>
        <taxon>Pseudomonadati</taxon>
        <taxon>Pseudomonadota</taxon>
        <taxon>Gammaproteobacteria</taxon>
        <taxon>Enterobacterales</taxon>
        <taxon>Morganellaceae</taxon>
        <taxon>Photorhabdus</taxon>
    </lineage>
</organism>